<dbReference type="EMBL" id="AEYX01000001">
    <property type="protein sequence ID" value="EGG49812.1"/>
    <property type="molecule type" value="Genomic_DNA"/>
</dbReference>
<gene>
    <name evidence="2" type="ORF">SGM_0152</name>
</gene>
<organism evidence="2 3">
    <name type="scientific">Streptomyces griseoaurantiacus M045</name>
    <dbReference type="NCBI Taxonomy" id="996637"/>
    <lineage>
        <taxon>Bacteria</taxon>
        <taxon>Bacillati</taxon>
        <taxon>Actinomycetota</taxon>
        <taxon>Actinomycetes</taxon>
        <taxon>Kitasatosporales</taxon>
        <taxon>Streptomycetaceae</taxon>
        <taxon>Streptomyces</taxon>
        <taxon>Streptomyces aurantiacus group</taxon>
    </lineage>
</organism>
<feature type="compositionally biased region" description="Polar residues" evidence="1">
    <location>
        <begin position="34"/>
        <end position="46"/>
    </location>
</feature>
<dbReference type="AlphaFoldDB" id="F3N9W8"/>
<evidence type="ECO:0000256" key="1">
    <source>
        <dbReference type="SAM" id="MobiDB-lite"/>
    </source>
</evidence>
<dbReference type="STRING" id="996637.SGM_0152"/>
<protein>
    <submittedName>
        <fullName evidence="2">Uncharacterized protein</fullName>
    </submittedName>
</protein>
<feature type="region of interest" description="Disordered" evidence="1">
    <location>
        <begin position="1"/>
        <end position="54"/>
    </location>
</feature>
<feature type="compositionally biased region" description="Low complexity" evidence="1">
    <location>
        <begin position="1"/>
        <end position="13"/>
    </location>
</feature>
<evidence type="ECO:0000313" key="2">
    <source>
        <dbReference type="EMBL" id="EGG49812.1"/>
    </source>
</evidence>
<keyword evidence="3" id="KW-1185">Reference proteome</keyword>
<accession>F3N9W8</accession>
<comment type="caution">
    <text evidence="2">The sequence shown here is derived from an EMBL/GenBank/DDBJ whole genome shotgun (WGS) entry which is preliminary data.</text>
</comment>
<name>F3N9W8_9ACTN</name>
<dbReference type="Proteomes" id="UP000003022">
    <property type="component" value="Unassembled WGS sequence"/>
</dbReference>
<proteinExistence type="predicted"/>
<sequence>MGAPRAGGRVAGRINAAPKGKKAQGSCRRRSRDAPTSGQSQDTNEGPNVWPAVP</sequence>
<evidence type="ECO:0000313" key="3">
    <source>
        <dbReference type="Proteomes" id="UP000003022"/>
    </source>
</evidence>
<reference evidence="2 3" key="1">
    <citation type="journal article" date="2011" name="J. Bacteriol.">
        <title>Draft genome sequence of the marine bacterium Streptomyces griseoaurantiacus M045, which produces novel manumycin-type antibiotics with a pABA core component.</title>
        <authorList>
            <person name="Li F."/>
            <person name="Jiang P."/>
            <person name="Zheng H."/>
            <person name="Wang S."/>
            <person name="Zhao G."/>
            <person name="Qin S."/>
            <person name="Liu Z."/>
        </authorList>
    </citation>
    <scope>NUCLEOTIDE SEQUENCE [LARGE SCALE GENOMIC DNA]</scope>
    <source>
        <strain evidence="2 3">M045</strain>
    </source>
</reference>
<feature type="compositionally biased region" description="Basic residues" evidence="1">
    <location>
        <begin position="19"/>
        <end position="31"/>
    </location>
</feature>